<evidence type="ECO:0000313" key="3">
    <source>
        <dbReference type="EMBL" id="CAI8006287.1"/>
    </source>
</evidence>
<dbReference type="Gene3D" id="3.90.640.10">
    <property type="entry name" value="Actin, Chain A, domain 4"/>
    <property type="match status" value="1"/>
</dbReference>
<organism evidence="3 4">
    <name type="scientific">Geodia barretti</name>
    <name type="common">Barrett's horny sponge</name>
    <dbReference type="NCBI Taxonomy" id="519541"/>
    <lineage>
        <taxon>Eukaryota</taxon>
        <taxon>Metazoa</taxon>
        <taxon>Porifera</taxon>
        <taxon>Demospongiae</taxon>
        <taxon>Heteroscleromorpha</taxon>
        <taxon>Tetractinellida</taxon>
        <taxon>Astrophorina</taxon>
        <taxon>Geodiidae</taxon>
        <taxon>Geodia</taxon>
    </lineage>
</organism>
<feature type="compositionally biased region" description="Polar residues" evidence="2">
    <location>
        <begin position="403"/>
        <end position="414"/>
    </location>
</feature>
<dbReference type="PANTHER" id="PTHR11937">
    <property type="entry name" value="ACTIN"/>
    <property type="match status" value="1"/>
</dbReference>
<dbReference type="Gene3D" id="3.30.420.40">
    <property type="match status" value="2"/>
</dbReference>
<name>A0AA35R9U2_GEOBA</name>
<evidence type="ECO:0000313" key="4">
    <source>
        <dbReference type="Proteomes" id="UP001174909"/>
    </source>
</evidence>
<keyword evidence="4" id="KW-1185">Reference proteome</keyword>
<dbReference type="EMBL" id="CASHTH010000675">
    <property type="protein sequence ID" value="CAI8006287.1"/>
    <property type="molecule type" value="Genomic_DNA"/>
</dbReference>
<accession>A0AA35R9U2</accession>
<proteinExistence type="inferred from homology"/>
<dbReference type="InterPro" id="IPR004000">
    <property type="entry name" value="Actin"/>
</dbReference>
<dbReference type="Pfam" id="PF00022">
    <property type="entry name" value="Actin"/>
    <property type="match status" value="1"/>
</dbReference>
<comment type="caution">
    <text evidence="3">The sequence shown here is derived from an EMBL/GenBank/DDBJ whole genome shotgun (WGS) entry which is preliminary data.</text>
</comment>
<dbReference type="Proteomes" id="UP001174909">
    <property type="component" value="Unassembled WGS sequence"/>
</dbReference>
<comment type="similarity">
    <text evidence="1">Belongs to the actin family.</text>
</comment>
<evidence type="ECO:0000256" key="1">
    <source>
        <dbReference type="RuleBase" id="RU000487"/>
    </source>
</evidence>
<reference evidence="3" key="1">
    <citation type="submission" date="2023-03" db="EMBL/GenBank/DDBJ databases">
        <authorList>
            <person name="Steffen K."/>
            <person name="Cardenas P."/>
        </authorList>
    </citation>
    <scope>NUCLEOTIDE SEQUENCE</scope>
</reference>
<evidence type="ECO:0000256" key="2">
    <source>
        <dbReference type="SAM" id="MobiDB-lite"/>
    </source>
</evidence>
<dbReference type="SUPFAM" id="SSF53067">
    <property type="entry name" value="Actin-like ATPase domain"/>
    <property type="match status" value="2"/>
</dbReference>
<protein>
    <submittedName>
        <fullName evidence="3">Actin-related protein 10</fullName>
    </submittedName>
</protein>
<dbReference type="InterPro" id="IPR043129">
    <property type="entry name" value="ATPase_NBD"/>
</dbReference>
<dbReference type="SMART" id="SM00268">
    <property type="entry name" value="ACTIN"/>
    <property type="match status" value="1"/>
</dbReference>
<feature type="region of interest" description="Disordered" evidence="2">
    <location>
        <begin position="374"/>
        <end position="414"/>
    </location>
</feature>
<sequence length="414" mass="46022">MSTRRLAFSHHDKGSIVIEIGRMYTKVGLSGEPAPRHVIRSRVEMKPYGALQDVWDPKYLHREELYLILSRFLQNIYLKYLMVPSKDYRVLVVEPLLSPSHFRNTLARALFNHFSVPHVAFMPSPLLGTFSLGRQTALVVDIGWLETTVIPLYEGVPIMSAWQSTSCAAKTVHNTVMECLIETGAITDTHTQEQNPAGTLGLKELIQGSLEDIIVSTCAVRSMDCDRTPPEVSFPLSQQYTLCLPGPARDACAEGLFEEGEGDLSLPSAVLESLLKCPCDCRRDLSENVLVLGGIASLPGLNYRLKQELERLAGDKNERFSAKLGALQFKFHQPPAHPSTAAWLGGSIFGTSEVAVLERAVSKEKFREMNQRLPDWTSCDPEQHEQLRPVPTRKLLPAAPSSLYKSTTKTQSAH</sequence>
<dbReference type="CDD" id="cd10207">
    <property type="entry name" value="ASKHA_NBD_Arp10"/>
    <property type="match status" value="1"/>
</dbReference>
<gene>
    <name evidence="3" type="ORF">GBAR_LOCUS4630</name>
</gene>
<dbReference type="AlphaFoldDB" id="A0AA35R9U2"/>